<organism evidence="1 2">
    <name type="scientific">Rhododendron molle</name>
    <name type="common">Chinese azalea</name>
    <name type="synonym">Azalea mollis</name>
    <dbReference type="NCBI Taxonomy" id="49168"/>
    <lineage>
        <taxon>Eukaryota</taxon>
        <taxon>Viridiplantae</taxon>
        <taxon>Streptophyta</taxon>
        <taxon>Embryophyta</taxon>
        <taxon>Tracheophyta</taxon>
        <taxon>Spermatophyta</taxon>
        <taxon>Magnoliopsida</taxon>
        <taxon>eudicotyledons</taxon>
        <taxon>Gunneridae</taxon>
        <taxon>Pentapetalae</taxon>
        <taxon>asterids</taxon>
        <taxon>Ericales</taxon>
        <taxon>Ericaceae</taxon>
        <taxon>Ericoideae</taxon>
        <taxon>Rhodoreae</taxon>
        <taxon>Rhododendron</taxon>
    </lineage>
</organism>
<evidence type="ECO:0000313" key="1">
    <source>
        <dbReference type="EMBL" id="KAI8532090.1"/>
    </source>
</evidence>
<reference evidence="1" key="1">
    <citation type="submission" date="2022-02" db="EMBL/GenBank/DDBJ databases">
        <title>Plant Genome Project.</title>
        <authorList>
            <person name="Zhang R.-G."/>
        </authorList>
    </citation>
    <scope>NUCLEOTIDE SEQUENCE</scope>
    <source>
        <strain evidence="1">AT1</strain>
    </source>
</reference>
<proteinExistence type="predicted"/>
<sequence>MWDKFWERRTFLFLVYSPVELRKHWAFVKHWFLLRTKVSLVFIVEGDSIQIVQTLTQVEKSFSDCSSILSDCLELIRLCLVNSLV</sequence>
<dbReference type="EMBL" id="CM046398">
    <property type="protein sequence ID" value="KAI8532090.1"/>
    <property type="molecule type" value="Genomic_DNA"/>
</dbReference>
<comment type="caution">
    <text evidence="1">The sequence shown here is derived from an EMBL/GenBank/DDBJ whole genome shotgun (WGS) entry which is preliminary data.</text>
</comment>
<keyword evidence="2" id="KW-1185">Reference proteome</keyword>
<protein>
    <submittedName>
        <fullName evidence="1">Uncharacterized protein</fullName>
    </submittedName>
</protein>
<dbReference type="Proteomes" id="UP001062846">
    <property type="component" value="Chromosome 11"/>
</dbReference>
<accession>A0ACC0LTP8</accession>
<name>A0ACC0LTP8_RHOML</name>
<gene>
    <name evidence="1" type="ORF">RHMOL_Rhmol11G0186000</name>
</gene>
<evidence type="ECO:0000313" key="2">
    <source>
        <dbReference type="Proteomes" id="UP001062846"/>
    </source>
</evidence>